<evidence type="ECO:0000313" key="1">
    <source>
        <dbReference type="EMBL" id="EOX99486.1"/>
    </source>
</evidence>
<sequence>MHACIYHIFIYMQPSHVYSNKEEPCSVVSFVGKGINLYFKKRKKSINFSKILVFFPNLFWFGSKRIERYGTPIGSKGKCTRMQ</sequence>
<protein>
    <submittedName>
        <fullName evidence="1">Uncharacterized protein</fullName>
    </submittedName>
</protein>
<organism evidence="1 2">
    <name type="scientific">Theobroma cacao</name>
    <name type="common">Cacao</name>
    <name type="synonym">Cocoa</name>
    <dbReference type="NCBI Taxonomy" id="3641"/>
    <lineage>
        <taxon>Eukaryota</taxon>
        <taxon>Viridiplantae</taxon>
        <taxon>Streptophyta</taxon>
        <taxon>Embryophyta</taxon>
        <taxon>Tracheophyta</taxon>
        <taxon>Spermatophyta</taxon>
        <taxon>Magnoliopsida</taxon>
        <taxon>eudicotyledons</taxon>
        <taxon>Gunneridae</taxon>
        <taxon>Pentapetalae</taxon>
        <taxon>rosids</taxon>
        <taxon>malvids</taxon>
        <taxon>Malvales</taxon>
        <taxon>Malvaceae</taxon>
        <taxon>Byttnerioideae</taxon>
        <taxon>Theobroma</taxon>
    </lineage>
</organism>
<proteinExistence type="predicted"/>
<dbReference type="Proteomes" id="UP000026915">
    <property type="component" value="Chromosome 2"/>
</dbReference>
<dbReference type="EMBL" id="CM001880">
    <property type="protein sequence ID" value="EOX99486.1"/>
    <property type="molecule type" value="Genomic_DNA"/>
</dbReference>
<gene>
    <name evidence="1" type="ORF">TCM_008161</name>
</gene>
<reference evidence="1 2" key="1">
    <citation type="journal article" date="2013" name="Genome Biol.">
        <title>The genome sequence of the most widely cultivated cacao type and its use to identify candidate genes regulating pod color.</title>
        <authorList>
            <person name="Motamayor J.C."/>
            <person name="Mockaitis K."/>
            <person name="Schmutz J."/>
            <person name="Haiminen N."/>
            <person name="Iii D.L."/>
            <person name="Cornejo O."/>
            <person name="Findley S.D."/>
            <person name="Zheng P."/>
            <person name="Utro F."/>
            <person name="Royaert S."/>
            <person name="Saski C."/>
            <person name="Jenkins J."/>
            <person name="Podicheti R."/>
            <person name="Zhao M."/>
            <person name="Scheffler B.E."/>
            <person name="Stack J.C."/>
            <person name="Feltus F.A."/>
            <person name="Mustiga G.M."/>
            <person name="Amores F."/>
            <person name="Phillips W."/>
            <person name="Marelli J.P."/>
            <person name="May G.D."/>
            <person name="Shapiro H."/>
            <person name="Ma J."/>
            <person name="Bustamante C.D."/>
            <person name="Schnell R.J."/>
            <person name="Main D."/>
            <person name="Gilbert D."/>
            <person name="Parida L."/>
            <person name="Kuhn D.N."/>
        </authorList>
    </citation>
    <scope>NUCLEOTIDE SEQUENCE [LARGE SCALE GENOMIC DNA]</scope>
    <source>
        <strain evidence="2">cv. Matina 1-6</strain>
    </source>
</reference>
<dbReference type="InParanoid" id="A0A061E552"/>
<evidence type="ECO:0000313" key="2">
    <source>
        <dbReference type="Proteomes" id="UP000026915"/>
    </source>
</evidence>
<accession>A0A061E552</accession>
<dbReference type="AlphaFoldDB" id="A0A061E552"/>
<dbReference type="Gramene" id="EOX99486">
    <property type="protein sequence ID" value="EOX99486"/>
    <property type="gene ID" value="TCM_008161"/>
</dbReference>
<dbReference type="HOGENOM" id="CLU_2547152_0_0_1"/>
<keyword evidence="2" id="KW-1185">Reference proteome</keyword>
<name>A0A061E552_THECC</name>